<keyword evidence="2" id="KW-1185">Reference proteome</keyword>
<dbReference type="Proteomes" id="UP000266861">
    <property type="component" value="Unassembled WGS sequence"/>
</dbReference>
<comment type="caution">
    <text evidence="1">The sequence shown here is derived from an EMBL/GenBank/DDBJ whole genome shotgun (WGS) entry which is preliminary data.</text>
</comment>
<protein>
    <submittedName>
        <fullName evidence="1">Uncharacterized protein</fullName>
    </submittedName>
</protein>
<sequence length="105" mass="12786">MPKVSSASSYAKKYRACQSVTDQTENFLAERFIDDLRGQLVNTNRQSDFLTCVKQWDNEYKLGGWDQQWSSQCEEKMEKRTRKWYKKIFFRYNYYFEHLPNKLQS</sequence>
<evidence type="ECO:0000313" key="1">
    <source>
        <dbReference type="EMBL" id="RHZ66626.1"/>
    </source>
</evidence>
<name>A0A397HYK2_9GLOM</name>
<reference evidence="1 2" key="1">
    <citation type="submission" date="2018-08" db="EMBL/GenBank/DDBJ databases">
        <title>Genome and evolution of the arbuscular mycorrhizal fungus Diversispora epigaea (formerly Glomus versiforme) and its bacterial endosymbionts.</title>
        <authorList>
            <person name="Sun X."/>
            <person name="Fei Z."/>
            <person name="Harrison M."/>
        </authorList>
    </citation>
    <scope>NUCLEOTIDE SEQUENCE [LARGE SCALE GENOMIC DNA]</scope>
    <source>
        <strain evidence="1 2">IT104</strain>
    </source>
</reference>
<proteinExistence type="predicted"/>
<accession>A0A397HYK2</accession>
<gene>
    <name evidence="1" type="ORF">Glove_306g53</name>
</gene>
<dbReference type="AlphaFoldDB" id="A0A397HYK2"/>
<organism evidence="1 2">
    <name type="scientific">Diversispora epigaea</name>
    <dbReference type="NCBI Taxonomy" id="1348612"/>
    <lineage>
        <taxon>Eukaryota</taxon>
        <taxon>Fungi</taxon>
        <taxon>Fungi incertae sedis</taxon>
        <taxon>Mucoromycota</taxon>
        <taxon>Glomeromycotina</taxon>
        <taxon>Glomeromycetes</taxon>
        <taxon>Diversisporales</taxon>
        <taxon>Diversisporaceae</taxon>
        <taxon>Diversispora</taxon>
    </lineage>
</organism>
<dbReference type="EMBL" id="PQFF01000280">
    <property type="protein sequence ID" value="RHZ66626.1"/>
    <property type="molecule type" value="Genomic_DNA"/>
</dbReference>
<evidence type="ECO:0000313" key="2">
    <source>
        <dbReference type="Proteomes" id="UP000266861"/>
    </source>
</evidence>